<dbReference type="Proteomes" id="UP000196503">
    <property type="component" value="Unassembled WGS sequence"/>
</dbReference>
<dbReference type="EMBL" id="NIBL01000002">
    <property type="protein sequence ID" value="OUZ18242.1"/>
    <property type="molecule type" value="Genomic_DNA"/>
</dbReference>
<comment type="caution">
    <text evidence="1">The sequence shown here is derived from an EMBL/GenBank/DDBJ whole genome shotgun (WGS) entry which is preliminary data.</text>
</comment>
<dbReference type="Pfam" id="PF06125">
    <property type="entry name" value="DUF961"/>
    <property type="match status" value="1"/>
</dbReference>
<dbReference type="InterPro" id="IPR010365">
    <property type="entry name" value="DUF961"/>
</dbReference>
<proteinExistence type="predicted"/>
<dbReference type="InterPro" id="IPR038620">
    <property type="entry name" value="YdcP-like_sf"/>
</dbReference>
<evidence type="ECO:0000313" key="1">
    <source>
        <dbReference type="EMBL" id="OUZ18242.1"/>
    </source>
</evidence>
<dbReference type="AlphaFoldDB" id="A0A200HZ82"/>
<sequence>MELKFVIPNMEKTFGNLEFAGEDKIVQRRINGQLTILSRSYNLYSDVQRADDIVVVLPAEAGEKHFSFEEKVKLVNPRITAEGYKIGTRGFTNYILEADDMIKE</sequence>
<protein>
    <submittedName>
        <fullName evidence="1">Conjugative transposon protein</fullName>
    </submittedName>
</protein>
<organism evidence="1 2">
    <name type="scientific">Enterococcus cecorum</name>
    <dbReference type="NCBI Taxonomy" id="44008"/>
    <lineage>
        <taxon>Bacteria</taxon>
        <taxon>Bacillati</taxon>
        <taxon>Bacillota</taxon>
        <taxon>Bacilli</taxon>
        <taxon>Lactobacillales</taxon>
        <taxon>Enterococcaceae</taxon>
        <taxon>Enterococcus</taxon>
    </lineage>
</organism>
<reference evidence="1 2" key="1">
    <citation type="submission" date="2017-05" db="EMBL/GenBank/DDBJ databases">
        <title>The Genome Sequence of Enterococcus faecium 2D5_DIV0622.</title>
        <authorList>
            <consortium name="The Broad Institute Genomics Platform"/>
            <consortium name="The Broad Institute Genomic Center for Infectious Diseases"/>
            <person name="Earl A."/>
            <person name="Manson A."/>
            <person name="Schwartman J."/>
            <person name="Gilmore M."/>
            <person name="Abouelleil A."/>
            <person name="Cao P."/>
            <person name="Chapman S."/>
            <person name="Cusick C."/>
            <person name="Shea T."/>
            <person name="Young S."/>
            <person name="Neafsey D."/>
            <person name="Nusbaum C."/>
            <person name="Birren B."/>
        </authorList>
    </citation>
    <scope>NUCLEOTIDE SEQUENCE [LARGE SCALE GENOMIC DNA]</scope>
    <source>
        <strain evidence="1 2">2D5_DIV0622</strain>
    </source>
</reference>
<name>A0A200HZ82_9ENTE</name>
<dbReference type="Gene3D" id="2.40.50.390">
    <property type="entry name" value="Conjugative transposon protein, DUF961"/>
    <property type="match status" value="1"/>
</dbReference>
<dbReference type="GeneID" id="78355820"/>
<accession>A0A200HZ82</accession>
<gene>
    <name evidence="1" type="ORF">A5869_001724</name>
</gene>
<dbReference type="RefSeq" id="WP_002324559.1">
    <property type="nucleotide sequence ID" value="NZ_JBECZK010000029.1"/>
</dbReference>
<evidence type="ECO:0000313" key="2">
    <source>
        <dbReference type="Proteomes" id="UP000196503"/>
    </source>
</evidence>